<feature type="region of interest" description="Disordered" evidence="1">
    <location>
        <begin position="61"/>
        <end position="81"/>
    </location>
</feature>
<name>A0A918W5H4_9ACTN</name>
<dbReference type="InterPro" id="IPR029058">
    <property type="entry name" value="AB_hydrolase_fold"/>
</dbReference>
<sequence>MTTVLFVHGTGVREPGYSEGLERVREGLRPLRPEVTVTPCYWGGRAGSALRAGGLSVPGYGTGRDVPEAGPDPASASASASASADEDVELWGLLYLDPLLELRLLGDGSGPRAELAPGAVPPGEALSAAALALGADDRLRELLDAAGIGAEFAGAVAAVLTSPDGRDFLRSPAAGAGAEVLARACAAEAVRRRAARDGAAPALDGAARDAAVERIAALLPGEPDGTHRGPVARRAKRLAGRLALGLASAQVVKRRSALTDAAHPAAGDVLLYLARGEALRAVVEEAVRAAEPPVVLLAHSLGGIACLDLLALRELPEVELLVTVGSQAPFLYELGALPSLEHGSPLPARVPRWINVYDRRDLLSYVGAGVFPGRVEDVALDGRQPFPLAHSAYFGNPELYRLLAAELP</sequence>
<evidence type="ECO:0000313" key="3">
    <source>
        <dbReference type="Proteomes" id="UP000644020"/>
    </source>
</evidence>
<proteinExistence type="predicted"/>
<accession>A0A918W5H4</accession>
<evidence type="ECO:0000313" key="2">
    <source>
        <dbReference type="EMBL" id="GHA68282.1"/>
    </source>
</evidence>
<gene>
    <name evidence="2" type="ORF">GCM10010305_07880</name>
</gene>
<evidence type="ECO:0000256" key="1">
    <source>
        <dbReference type="SAM" id="MobiDB-lite"/>
    </source>
</evidence>
<dbReference type="Gene3D" id="3.40.50.1820">
    <property type="entry name" value="alpha/beta hydrolase"/>
    <property type="match status" value="1"/>
</dbReference>
<dbReference type="AlphaFoldDB" id="A0A918W5H4"/>
<organism evidence="2 3">
    <name type="scientific">Streptomyces termitum</name>
    <dbReference type="NCBI Taxonomy" id="67368"/>
    <lineage>
        <taxon>Bacteria</taxon>
        <taxon>Bacillati</taxon>
        <taxon>Actinomycetota</taxon>
        <taxon>Actinomycetes</taxon>
        <taxon>Kitasatosporales</taxon>
        <taxon>Streptomycetaceae</taxon>
        <taxon>Streptomyces</taxon>
    </lineage>
</organism>
<keyword evidence="3" id="KW-1185">Reference proteome</keyword>
<protein>
    <submittedName>
        <fullName evidence="2">Uncharacterized protein</fullName>
    </submittedName>
</protein>
<reference evidence="2" key="2">
    <citation type="submission" date="2020-09" db="EMBL/GenBank/DDBJ databases">
        <authorList>
            <person name="Sun Q."/>
            <person name="Ohkuma M."/>
        </authorList>
    </citation>
    <scope>NUCLEOTIDE SEQUENCE</scope>
    <source>
        <strain evidence="2">JCM 4518</strain>
    </source>
</reference>
<dbReference type="SUPFAM" id="SSF53474">
    <property type="entry name" value="alpha/beta-Hydrolases"/>
    <property type="match status" value="1"/>
</dbReference>
<reference evidence="2" key="1">
    <citation type="journal article" date="2014" name="Int. J. Syst. Evol. Microbiol.">
        <title>Complete genome sequence of Corynebacterium casei LMG S-19264T (=DSM 44701T), isolated from a smear-ripened cheese.</title>
        <authorList>
            <consortium name="US DOE Joint Genome Institute (JGI-PGF)"/>
            <person name="Walter F."/>
            <person name="Albersmeier A."/>
            <person name="Kalinowski J."/>
            <person name="Ruckert C."/>
        </authorList>
    </citation>
    <scope>NUCLEOTIDE SEQUENCE</scope>
    <source>
        <strain evidence="2">JCM 4518</strain>
    </source>
</reference>
<comment type="caution">
    <text evidence="2">The sequence shown here is derived from an EMBL/GenBank/DDBJ whole genome shotgun (WGS) entry which is preliminary data.</text>
</comment>
<dbReference type="Proteomes" id="UP000644020">
    <property type="component" value="Unassembled WGS sequence"/>
</dbReference>
<dbReference type="EMBL" id="BMUL01000002">
    <property type="protein sequence ID" value="GHA68282.1"/>
    <property type="molecule type" value="Genomic_DNA"/>
</dbReference>